<evidence type="ECO:0000313" key="4">
    <source>
        <dbReference type="Proteomes" id="UP000199071"/>
    </source>
</evidence>
<dbReference type="PROSITE" id="PS51257">
    <property type="entry name" value="PROKAR_LIPOPROTEIN"/>
    <property type="match status" value="1"/>
</dbReference>
<evidence type="ECO:0000313" key="3">
    <source>
        <dbReference type="EMBL" id="SDB21034.1"/>
    </source>
</evidence>
<dbReference type="GO" id="GO:0009228">
    <property type="term" value="P:thiamine biosynthetic process"/>
    <property type="evidence" value="ECO:0007669"/>
    <property type="project" value="InterPro"/>
</dbReference>
<sequence length="355" mass="37994">MFIETRHRKPSLGAALGAVMLACIAAPVLAEDLVKFDGVTAQGGPTAQVFPIFIAQEKGFYAEEGLDVTLNYSKGSSDAARQLASGNVEWGVFSSAAAMQATQRGFPLKAIMQVYYPDTFDIVVPADSEIMSMAEMKGKTIGVSDLAGGEVPMTRASIISSGLKEGADVRLVIAGEGDPTTVRSLNEDRIQAYSGAKRDILLIPAQGIPIRSITPEAVAAFPGDALSVTAETFAEKPELLVKFVRATLKGWAWGMANPDETFALLKTKYAAASLGDNPVAKEFWELVQTYYTAPDSVTQHGTFLPEAWDVYMTFLQEGEGEQKALAGPVDLSELLTDEVVIEAWEGLDMEAVKGL</sequence>
<accession>A0A1G6BK93</accession>
<dbReference type="PANTHER" id="PTHR31528:SF15">
    <property type="entry name" value="RIBOFLAVIN-BINDING PROTEIN RIBY"/>
    <property type="match status" value="1"/>
</dbReference>
<gene>
    <name evidence="3" type="ORF">SAMN02982931_01553</name>
</gene>
<reference evidence="3 4" key="1">
    <citation type="submission" date="2016-10" db="EMBL/GenBank/DDBJ databases">
        <authorList>
            <person name="de Groot N.N."/>
        </authorList>
    </citation>
    <scope>NUCLEOTIDE SEQUENCE [LARGE SCALE GENOMIC DNA]</scope>
    <source>
        <strain evidence="3 4">ATCC 35022</strain>
    </source>
</reference>
<dbReference type="AlphaFoldDB" id="A0A1G6BK93"/>
<evidence type="ECO:0000259" key="2">
    <source>
        <dbReference type="Pfam" id="PF09084"/>
    </source>
</evidence>
<dbReference type="PANTHER" id="PTHR31528">
    <property type="entry name" value="4-AMINO-5-HYDROXYMETHYL-2-METHYLPYRIMIDINE PHOSPHATE SYNTHASE THI11-RELATED"/>
    <property type="match status" value="1"/>
</dbReference>
<dbReference type="Proteomes" id="UP000199071">
    <property type="component" value="Unassembled WGS sequence"/>
</dbReference>
<feature type="signal peptide" evidence="1">
    <location>
        <begin position="1"/>
        <end position="30"/>
    </location>
</feature>
<proteinExistence type="predicted"/>
<name>A0A1G6BK93_9HYPH</name>
<dbReference type="InterPro" id="IPR015168">
    <property type="entry name" value="SsuA/THI5"/>
</dbReference>
<feature type="chain" id="PRO_5011769427" evidence="1">
    <location>
        <begin position="31"/>
        <end position="355"/>
    </location>
</feature>
<dbReference type="EMBL" id="FMXQ01000003">
    <property type="protein sequence ID" value="SDB21034.1"/>
    <property type="molecule type" value="Genomic_DNA"/>
</dbReference>
<dbReference type="SUPFAM" id="SSF53850">
    <property type="entry name" value="Periplasmic binding protein-like II"/>
    <property type="match status" value="1"/>
</dbReference>
<dbReference type="STRING" id="665467.SAMN02982931_01553"/>
<dbReference type="InterPro" id="IPR027939">
    <property type="entry name" value="NMT1/THI5"/>
</dbReference>
<keyword evidence="1" id="KW-0732">Signal</keyword>
<organism evidence="3 4">
    <name type="scientific">Bauldia litoralis</name>
    <dbReference type="NCBI Taxonomy" id="665467"/>
    <lineage>
        <taxon>Bacteria</taxon>
        <taxon>Pseudomonadati</taxon>
        <taxon>Pseudomonadota</taxon>
        <taxon>Alphaproteobacteria</taxon>
        <taxon>Hyphomicrobiales</taxon>
        <taxon>Kaistiaceae</taxon>
        <taxon>Bauldia</taxon>
    </lineage>
</organism>
<keyword evidence="4" id="KW-1185">Reference proteome</keyword>
<feature type="domain" description="SsuA/THI5-like" evidence="2">
    <location>
        <begin position="48"/>
        <end position="260"/>
    </location>
</feature>
<protein>
    <submittedName>
        <fullName evidence="3">NitT/TauT family transport system substrate-binding protein</fullName>
    </submittedName>
</protein>
<dbReference type="Pfam" id="PF09084">
    <property type="entry name" value="NMT1"/>
    <property type="match status" value="1"/>
</dbReference>
<evidence type="ECO:0000256" key="1">
    <source>
        <dbReference type="SAM" id="SignalP"/>
    </source>
</evidence>
<dbReference type="Gene3D" id="3.40.190.10">
    <property type="entry name" value="Periplasmic binding protein-like II"/>
    <property type="match status" value="2"/>
</dbReference>